<comment type="caution">
    <text evidence="10">The sequence shown here is derived from an EMBL/GenBank/DDBJ whole genome shotgun (WGS) entry which is preliminary data.</text>
</comment>
<dbReference type="SUPFAM" id="SSF82866">
    <property type="entry name" value="Multidrug efflux transporter AcrB transmembrane domain"/>
    <property type="match status" value="2"/>
</dbReference>
<dbReference type="EMBL" id="JACHXV010000010">
    <property type="protein sequence ID" value="MBB3174718.1"/>
    <property type="molecule type" value="Genomic_DNA"/>
</dbReference>
<keyword evidence="6 8" id="KW-0472">Membrane</keyword>
<reference evidence="9 11" key="2">
    <citation type="submission" date="2020-08" db="EMBL/GenBank/DDBJ databases">
        <title>Genomic Encyclopedia of Type Strains, Phase III (KMG-III): the genomes of soil and plant-associated and newly described type strains.</title>
        <authorList>
            <person name="Whitman W."/>
        </authorList>
    </citation>
    <scope>NUCLEOTIDE SEQUENCE [LARGE SCALE GENOMIC DNA]</scope>
    <source>
        <strain evidence="9 11">CECT 8088</strain>
    </source>
</reference>
<keyword evidence="1" id="KW-0813">Transport</keyword>
<keyword evidence="4 8" id="KW-0812">Transmembrane</keyword>
<feature type="transmembrane region" description="Helical" evidence="8">
    <location>
        <begin position="389"/>
        <end position="410"/>
    </location>
</feature>
<evidence type="ECO:0000313" key="10">
    <source>
        <dbReference type="EMBL" id="NVN30349.1"/>
    </source>
</evidence>
<dbReference type="AlphaFoldDB" id="A0A850NPQ5"/>
<dbReference type="PRINTS" id="PR00702">
    <property type="entry name" value="ACRIFLAVINRP"/>
</dbReference>
<evidence type="ECO:0000256" key="4">
    <source>
        <dbReference type="ARBA" id="ARBA00022692"/>
    </source>
</evidence>
<feature type="compositionally biased region" description="Low complexity" evidence="7">
    <location>
        <begin position="785"/>
        <end position="802"/>
    </location>
</feature>
<feature type="transmembrane region" description="Helical" evidence="8">
    <location>
        <begin position="533"/>
        <end position="552"/>
    </location>
</feature>
<dbReference type="Gene3D" id="1.20.1640.10">
    <property type="entry name" value="Multidrug efflux transporter AcrB transmembrane domain"/>
    <property type="match status" value="3"/>
</dbReference>
<dbReference type="RefSeq" id="WP_176623813.1">
    <property type="nucleotide sequence ID" value="NZ_JABXXQ010000138.1"/>
</dbReference>
<proteinExistence type="predicted"/>
<feature type="region of interest" description="Disordered" evidence="7">
    <location>
        <begin position="783"/>
        <end position="822"/>
    </location>
</feature>
<evidence type="ECO:0000256" key="5">
    <source>
        <dbReference type="ARBA" id="ARBA00022989"/>
    </source>
</evidence>
<reference evidence="10 12" key="1">
    <citation type="submission" date="2020-06" db="EMBL/GenBank/DDBJ databases">
        <title>Description of novel acetic acid bacteria.</title>
        <authorList>
            <person name="Sombolestani A."/>
        </authorList>
    </citation>
    <scope>NUCLEOTIDE SEQUENCE [LARGE SCALE GENOMIC DNA]</scope>
    <source>
        <strain evidence="10 12">LMG 26838</strain>
    </source>
</reference>
<dbReference type="SUPFAM" id="SSF82693">
    <property type="entry name" value="Multidrug efflux transporter AcrB pore domain, PN1, PN2, PC1 and PC2 subdomains"/>
    <property type="match status" value="3"/>
</dbReference>
<feature type="transmembrane region" description="Helical" evidence="8">
    <location>
        <begin position="1042"/>
        <end position="1068"/>
    </location>
</feature>
<organism evidence="10 12">
    <name type="scientific">Endobacter medicaginis</name>
    <dbReference type="NCBI Taxonomy" id="1181271"/>
    <lineage>
        <taxon>Bacteria</taxon>
        <taxon>Pseudomonadati</taxon>
        <taxon>Pseudomonadota</taxon>
        <taxon>Alphaproteobacteria</taxon>
        <taxon>Acetobacterales</taxon>
        <taxon>Acetobacteraceae</taxon>
        <taxon>Endobacter</taxon>
    </lineage>
</organism>
<dbReference type="Gene3D" id="3.30.70.1440">
    <property type="entry name" value="Multidrug efflux transporter AcrB pore domain"/>
    <property type="match status" value="1"/>
</dbReference>
<name>A0A850NPQ5_9PROT</name>
<dbReference type="Proteomes" id="UP000565205">
    <property type="component" value="Unassembled WGS sequence"/>
</dbReference>
<keyword evidence="2" id="KW-1003">Cell membrane</keyword>
<dbReference type="Gene3D" id="3.30.2090.10">
    <property type="entry name" value="Multidrug efflux transporter AcrB TolC docking domain, DN and DC subdomains"/>
    <property type="match status" value="2"/>
</dbReference>
<keyword evidence="11" id="KW-1185">Reference proteome</keyword>
<evidence type="ECO:0000256" key="7">
    <source>
        <dbReference type="SAM" id="MobiDB-lite"/>
    </source>
</evidence>
<evidence type="ECO:0000256" key="8">
    <source>
        <dbReference type="SAM" id="Phobius"/>
    </source>
</evidence>
<dbReference type="SUPFAM" id="SSF82714">
    <property type="entry name" value="Multidrug efflux transporter AcrB TolC docking domain, DN and DC subdomains"/>
    <property type="match status" value="2"/>
</dbReference>
<evidence type="ECO:0000256" key="6">
    <source>
        <dbReference type="ARBA" id="ARBA00023136"/>
    </source>
</evidence>
<dbReference type="Proteomes" id="UP000557688">
    <property type="component" value="Unassembled WGS sequence"/>
</dbReference>
<dbReference type="GO" id="GO:0005886">
    <property type="term" value="C:plasma membrane"/>
    <property type="evidence" value="ECO:0007669"/>
    <property type="project" value="TreeGrafter"/>
</dbReference>
<evidence type="ECO:0000313" key="12">
    <source>
        <dbReference type="Proteomes" id="UP000565205"/>
    </source>
</evidence>
<sequence>MNPTAPFIARPVATLLLAIGLLLGGVLAFTRLPASDLPALDLPVILVAVQQPGGTPSEVAANVAAPIERHLGQIAGVDQITSDSTQSGAQIVVQFDSSRNVDAAARDVEAALQDARLDLPTSIVGAPTYFKINPATFPIYILSLTSPTRNEFELYDLANNLMQRRLSNIKGVGQVQIFGSSKPAVRVELDPLALFQLGLGPEDVRAALSNANAQSPKGFIDQGPDRLMLETNDRARKAADFRGLIIGWRNGAPIHLSDVATLTDAGEDRKTVSYFNGHRSVAVVVNPQTSANVIRVNDTIRAILPQIVAALPPDVHMDVSLDRSVMIRSSLHETAMTLLLSVVLVVLVVLAFLRSWQAVIIPAAAIAISIVATFGAMELAGYSLNTLSLMALTIAVGFVVDDAIVVLENVARFMEMGYSRREAALRGAGEVAFTVISITVSLVAVFLPLLLMPGIAGMLLKEFSGTMVMAVSLSLVVSLTLAPMLCSRILTIAAHDAEAHPTRGFGRIFERGVAAITRGYERSLVRALRHRRLLLASVPFAFIATIAMVVVIPKEMMPSSDTGTLRGILRGEPSISFSNMNAKLLQAQTAVLADPDVESLVGFIGGGDNGSPGNTATSFIKLKDKADRTASASEIGERLNRSLRDMVGAEFHVSSGSIFGNGGRSSDATNQYTLHSDNAADLDIWMPRLVEALRRRPELSDVSSDHDRGSQQASIRIIREAAARYGVTPQMIANTLFDYVGQRQVTQMHEPLGQYAVVMEAAPRYSDNASLLDHTWVTISGGSPSGSATSNTIATASSASSTVDQRAQKNAQTNALAGGRGASTGQAISASVESRVPLDVVARVEPSLAALTVSHDNGFAAATLSFNLPKGGSLAAATAAINQELVAIHAPSSLHGALAGDAAESQKSALNEVFVLIGALALIYVTLGILYESFVHPITILSTLPSAGAGAVLALLVTGQKFSIMALLAIVLLIGIVKKNAILVIDFAIQAEREEGLSPIDAVHRACVLRFRPIIMTTLAAAFGAIPLVAGHGYGSEIRRPLGIAVIGGLVVSQALTLYSTPAVYLFLDRVGHWAARRRDRGIARLVGASR</sequence>
<feature type="transmembrane region" description="Helical" evidence="8">
    <location>
        <begin position="358"/>
        <end position="377"/>
    </location>
</feature>
<keyword evidence="3" id="KW-0997">Cell inner membrane</keyword>
<accession>A0A850NPQ5</accession>
<feature type="compositionally biased region" description="Polar residues" evidence="7">
    <location>
        <begin position="803"/>
        <end position="815"/>
    </location>
</feature>
<feature type="transmembrane region" description="Helical" evidence="8">
    <location>
        <begin position="913"/>
        <end position="931"/>
    </location>
</feature>
<feature type="transmembrane region" description="Helical" evidence="8">
    <location>
        <begin position="463"/>
        <end position="482"/>
    </location>
</feature>
<dbReference type="EMBL" id="JABXXQ010000138">
    <property type="protein sequence ID" value="NVN30349.1"/>
    <property type="molecule type" value="Genomic_DNA"/>
</dbReference>
<protein>
    <submittedName>
        <fullName evidence="10">Efflux RND transporter permease subunit</fullName>
    </submittedName>
    <submittedName>
        <fullName evidence="9">Multidrug efflux pump</fullName>
    </submittedName>
</protein>
<gene>
    <name evidence="9" type="ORF">FHR90_002564</name>
    <name evidence="10" type="ORF">HUK83_08380</name>
</gene>
<dbReference type="Gene3D" id="3.30.70.1430">
    <property type="entry name" value="Multidrug efflux transporter AcrB pore domain"/>
    <property type="match status" value="2"/>
</dbReference>
<dbReference type="InterPro" id="IPR001036">
    <property type="entry name" value="Acrflvin-R"/>
</dbReference>
<evidence type="ECO:0000256" key="3">
    <source>
        <dbReference type="ARBA" id="ARBA00022519"/>
    </source>
</evidence>
<feature type="transmembrane region" description="Helical" evidence="8">
    <location>
        <begin position="335"/>
        <end position="353"/>
    </location>
</feature>
<dbReference type="GO" id="GO:0042910">
    <property type="term" value="F:xenobiotic transmembrane transporter activity"/>
    <property type="evidence" value="ECO:0007669"/>
    <property type="project" value="TreeGrafter"/>
</dbReference>
<feature type="transmembrane region" description="Helical" evidence="8">
    <location>
        <begin position="938"/>
        <end position="958"/>
    </location>
</feature>
<keyword evidence="5 8" id="KW-1133">Transmembrane helix</keyword>
<dbReference type="Pfam" id="PF00873">
    <property type="entry name" value="ACR_tran"/>
    <property type="match status" value="2"/>
</dbReference>
<feature type="transmembrane region" description="Helical" evidence="8">
    <location>
        <begin position="964"/>
        <end position="989"/>
    </location>
</feature>
<feature type="transmembrane region" description="Helical" evidence="8">
    <location>
        <begin position="1009"/>
        <end position="1030"/>
    </location>
</feature>
<dbReference type="PANTHER" id="PTHR32063:SF34">
    <property type="entry name" value="MULTIDRUG RESISTANCE PROTEIN MDTC"/>
    <property type="match status" value="1"/>
</dbReference>
<dbReference type="InterPro" id="IPR027463">
    <property type="entry name" value="AcrB_DN_DC_subdom"/>
</dbReference>
<feature type="transmembrane region" description="Helical" evidence="8">
    <location>
        <begin position="431"/>
        <end position="451"/>
    </location>
</feature>
<dbReference type="PANTHER" id="PTHR32063">
    <property type="match status" value="1"/>
</dbReference>
<evidence type="ECO:0000313" key="11">
    <source>
        <dbReference type="Proteomes" id="UP000557688"/>
    </source>
</evidence>
<evidence type="ECO:0000256" key="1">
    <source>
        <dbReference type="ARBA" id="ARBA00022448"/>
    </source>
</evidence>
<dbReference type="Gene3D" id="3.30.70.1320">
    <property type="entry name" value="Multidrug efflux transporter AcrB pore domain like"/>
    <property type="match status" value="1"/>
</dbReference>
<evidence type="ECO:0000256" key="2">
    <source>
        <dbReference type="ARBA" id="ARBA00022475"/>
    </source>
</evidence>
<evidence type="ECO:0000313" key="9">
    <source>
        <dbReference type="EMBL" id="MBB3174718.1"/>
    </source>
</evidence>